<keyword evidence="6" id="KW-1133">Transmembrane helix</keyword>
<keyword evidence="2" id="KW-0597">Phosphoprotein</keyword>
<dbReference type="PANTHER" id="PTHR46896:SF3">
    <property type="entry name" value="FI06413P-RELATED"/>
    <property type="match status" value="1"/>
</dbReference>
<comment type="similarity">
    <text evidence="1">Belongs to the peptidase C48 family.</text>
</comment>
<dbReference type="Gene3D" id="3.30.310.130">
    <property type="entry name" value="Ubiquitin-related"/>
    <property type="match status" value="1"/>
</dbReference>
<dbReference type="InterPro" id="IPR003653">
    <property type="entry name" value="Peptidase_C48_C"/>
</dbReference>
<keyword evidence="5" id="KW-0378">Hydrolase</keyword>
<dbReference type="Gene3D" id="1.10.418.20">
    <property type="match status" value="1"/>
</dbReference>
<evidence type="ECO:0000256" key="1">
    <source>
        <dbReference type="ARBA" id="ARBA00005234"/>
    </source>
</evidence>
<accession>A0A5S6Q0E9</accession>
<evidence type="ECO:0000256" key="2">
    <source>
        <dbReference type="ARBA" id="ARBA00022553"/>
    </source>
</evidence>
<dbReference type="GO" id="GO:0006508">
    <property type="term" value="P:proteolysis"/>
    <property type="evidence" value="ECO:0007669"/>
    <property type="project" value="UniProtKB-KW"/>
</dbReference>
<keyword evidence="6" id="KW-0472">Membrane</keyword>
<sequence>MIHNPKHYLCNRYCAKSTLVSLRSAIDDSWLVDEPKIGSDKSVSPQKVIDFDLSSVDSPQIQENKELSQAAIDTEAPVNNCEILNETSEVKRRRYSSPYSFYGAIDIGASDLACLEEGKWLNDVIVDFYMEHLLATYMTNRRAERIFCLSSLASPAVQRFDRRTSGCGSVLLDAYKAFEPFTKRIDLFSKDFVLFPLSLSYHWILVIICYPSWLLLQGATSRLYPDRKCCILIFDSFGASTRSSSTAQRLRGLLEEEWKAKKVPLGHPPLEFKSTTIPLRNMKVPLQMNCSDCGLFVLHYAETFLKHLFSDDKFSLSKFCVADLTDWFPLADIERKRSDIKNMVLKLPIV</sequence>
<organism evidence="8 9">
    <name type="scientific">Trichuris muris</name>
    <name type="common">Mouse whipworm</name>
    <dbReference type="NCBI Taxonomy" id="70415"/>
    <lineage>
        <taxon>Eukaryota</taxon>
        <taxon>Metazoa</taxon>
        <taxon>Ecdysozoa</taxon>
        <taxon>Nematoda</taxon>
        <taxon>Enoplea</taxon>
        <taxon>Dorylaimia</taxon>
        <taxon>Trichinellida</taxon>
        <taxon>Trichuridae</taxon>
        <taxon>Trichuris</taxon>
    </lineage>
</organism>
<dbReference type="PROSITE" id="PS50600">
    <property type="entry name" value="ULP_PROTEASE"/>
    <property type="match status" value="1"/>
</dbReference>
<evidence type="ECO:0000256" key="4">
    <source>
        <dbReference type="ARBA" id="ARBA00022786"/>
    </source>
</evidence>
<evidence type="ECO:0000313" key="8">
    <source>
        <dbReference type="Proteomes" id="UP000046395"/>
    </source>
</evidence>
<dbReference type="InterPro" id="IPR038765">
    <property type="entry name" value="Papain-like_cys_pep_sf"/>
</dbReference>
<dbReference type="AlphaFoldDB" id="A0A5S6Q0E9"/>
<dbReference type="Pfam" id="PF02902">
    <property type="entry name" value="Peptidase_C48"/>
    <property type="match status" value="1"/>
</dbReference>
<dbReference type="STRING" id="70415.A0A5S6Q0E9"/>
<dbReference type="Proteomes" id="UP000046395">
    <property type="component" value="Unassembled WGS sequence"/>
</dbReference>
<keyword evidence="6" id="KW-0812">Transmembrane</keyword>
<name>A0A5S6Q0E9_TRIMR</name>
<evidence type="ECO:0000259" key="7">
    <source>
        <dbReference type="PROSITE" id="PS50600"/>
    </source>
</evidence>
<feature type="transmembrane region" description="Helical" evidence="6">
    <location>
        <begin position="192"/>
        <end position="216"/>
    </location>
</feature>
<evidence type="ECO:0000256" key="5">
    <source>
        <dbReference type="ARBA" id="ARBA00022801"/>
    </source>
</evidence>
<dbReference type="SUPFAM" id="SSF54001">
    <property type="entry name" value="Cysteine proteinases"/>
    <property type="match status" value="1"/>
</dbReference>
<dbReference type="PANTHER" id="PTHR46896">
    <property type="entry name" value="SENTRIN-SPECIFIC PROTEASE"/>
    <property type="match status" value="1"/>
</dbReference>
<reference evidence="9" key="1">
    <citation type="submission" date="2019-12" db="UniProtKB">
        <authorList>
            <consortium name="WormBaseParasite"/>
        </authorList>
    </citation>
    <scope>IDENTIFICATION</scope>
</reference>
<evidence type="ECO:0000313" key="9">
    <source>
        <dbReference type="WBParaSite" id="TMUE_0000000686.1"/>
    </source>
</evidence>
<proteinExistence type="inferred from homology"/>
<dbReference type="GO" id="GO:0070139">
    <property type="term" value="F:SUMO-specific endopeptidase activity"/>
    <property type="evidence" value="ECO:0007669"/>
    <property type="project" value="TreeGrafter"/>
</dbReference>
<keyword evidence="4" id="KW-0833">Ubl conjugation pathway</keyword>
<dbReference type="GO" id="GO:0016926">
    <property type="term" value="P:protein desumoylation"/>
    <property type="evidence" value="ECO:0007669"/>
    <property type="project" value="TreeGrafter"/>
</dbReference>
<dbReference type="GO" id="GO:0005634">
    <property type="term" value="C:nucleus"/>
    <property type="evidence" value="ECO:0007669"/>
    <property type="project" value="TreeGrafter"/>
</dbReference>
<dbReference type="GO" id="GO:0005737">
    <property type="term" value="C:cytoplasm"/>
    <property type="evidence" value="ECO:0007669"/>
    <property type="project" value="TreeGrafter"/>
</dbReference>
<feature type="domain" description="Ubiquitin-like protease family profile" evidence="7">
    <location>
        <begin position="105"/>
        <end position="304"/>
    </location>
</feature>
<keyword evidence="3" id="KW-0645">Protease</keyword>
<keyword evidence="8" id="KW-1185">Reference proteome</keyword>
<protein>
    <submittedName>
        <fullName evidence="9">ULP_PROTEASE domain-containing protein</fullName>
    </submittedName>
</protein>
<evidence type="ECO:0000256" key="6">
    <source>
        <dbReference type="SAM" id="Phobius"/>
    </source>
</evidence>
<dbReference type="InterPro" id="IPR051947">
    <property type="entry name" value="Sentrin-specific_protease"/>
</dbReference>
<evidence type="ECO:0000256" key="3">
    <source>
        <dbReference type="ARBA" id="ARBA00022670"/>
    </source>
</evidence>
<dbReference type="WBParaSite" id="TMUE_0000000686.1">
    <property type="protein sequence ID" value="TMUE_0000000686.1"/>
    <property type="gene ID" value="WBGene00285723"/>
</dbReference>